<keyword evidence="2" id="KW-1185">Reference proteome</keyword>
<sequence>MAQLLNNVQLDLKFSINSALAGIYLNVNSRKSRIQQKLFQVPCRASSYTDNLFEMEVFLEAQISDDHDYEDVADTKYIQSLQPFEDLPRKEGLLGKYVNIIHRTAPCESSGRCPSTAEPWIVCDIVVRLAYPNYDDNLPLIRTGGSRVNEPVDGLTDAYSLDDDPACSSGNLFSLSFYKYTDIISLHLFLNTRNIPYSVTLKVLNDVSRNLPFVSTFEGELESPYGILKLNVESDYNILPRTSGIWAFQIRFRALRTNSPVNIGICEISVEGKPICIMSPTTHFAVKMDSETTTWIKLQL</sequence>
<name>A0A7J7JQ54_BUGNE</name>
<evidence type="ECO:0000313" key="2">
    <source>
        <dbReference type="Proteomes" id="UP000593567"/>
    </source>
</evidence>
<organism evidence="1 2">
    <name type="scientific">Bugula neritina</name>
    <name type="common">Brown bryozoan</name>
    <name type="synonym">Sertularia neritina</name>
    <dbReference type="NCBI Taxonomy" id="10212"/>
    <lineage>
        <taxon>Eukaryota</taxon>
        <taxon>Metazoa</taxon>
        <taxon>Spiralia</taxon>
        <taxon>Lophotrochozoa</taxon>
        <taxon>Bryozoa</taxon>
        <taxon>Gymnolaemata</taxon>
        <taxon>Cheilostomatida</taxon>
        <taxon>Flustrina</taxon>
        <taxon>Buguloidea</taxon>
        <taxon>Bugulidae</taxon>
        <taxon>Bugula</taxon>
    </lineage>
</organism>
<reference evidence="1" key="1">
    <citation type="submission" date="2020-06" db="EMBL/GenBank/DDBJ databases">
        <title>Draft genome of Bugula neritina, a colonial animal packing powerful symbionts and potential medicines.</title>
        <authorList>
            <person name="Rayko M."/>
        </authorList>
    </citation>
    <scope>NUCLEOTIDE SEQUENCE [LARGE SCALE GENOMIC DNA]</scope>
    <source>
        <strain evidence="1">Kwan_BN1</strain>
    </source>
</reference>
<proteinExistence type="predicted"/>
<comment type="caution">
    <text evidence="1">The sequence shown here is derived from an EMBL/GenBank/DDBJ whole genome shotgun (WGS) entry which is preliminary data.</text>
</comment>
<dbReference type="EMBL" id="VXIV02001946">
    <property type="protein sequence ID" value="KAF6028480.1"/>
    <property type="molecule type" value="Genomic_DNA"/>
</dbReference>
<dbReference type="AlphaFoldDB" id="A0A7J7JQ54"/>
<gene>
    <name evidence="1" type="ORF">EB796_013217</name>
</gene>
<accession>A0A7J7JQ54</accession>
<protein>
    <submittedName>
        <fullName evidence="1">Uncharacterized protein</fullName>
    </submittedName>
</protein>
<evidence type="ECO:0000313" key="1">
    <source>
        <dbReference type="EMBL" id="KAF6028480.1"/>
    </source>
</evidence>
<dbReference type="Proteomes" id="UP000593567">
    <property type="component" value="Unassembled WGS sequence"/>
</dbReference>